<feature type="region of interest" description="Disordered" evidence="1">
    <location>
        <begin position="203"/>
        <end position="251"/>
    </location>
</feature>
<sequence length="285" mass="30708">MDKIFSAGKDFLESQMQNQGQGACDCRGASFQRDRSRPLHGRTGELSYDLIGFADAQLDQDNTTSNSSRTCLRVTTLTLGRLPPSRAESHGGNYPAGGGFAHDDDELKTAQHEAANRAGSSGSSELFSSVLSAIGQRKGQIANEDIDEEDAVRKHKEQYQNDSRGDENSVGIAAAMQALKMFNQNQDTGKQSQGAFLGLAMSEASKPSHSTPGERRERSGRADSNVRTRAPPQLFDQKASSGQLADGASKESTIQKAGEMAMKMYFKSQGQQQGGLMAMASKFIK</sequence>
<dbReference type="AlphaFoldDB" id="A0A2U3EDS4"/>
<feature type="region of interest" description="Disordered" evidence="1">
    <location>
        <begin position="137"/>
        <end position="168"/>
    </location>
</feature>
<dbReference type="Proteomes" id="UP000245956">
    <property type="component" value="Unassembled WGS sequence"/>
</dbReference>
<evidence type="ECO:0000256" key="1">
    <source>
        <dbReference type="SAM" id="MobiDB-lite"/>
    </source>
</evidence>
<evidence type="ECO:0000259" key="2">
    <source>
        <dbReference type="Pfam" id="PF24845"/>
    </source>
</evidence>
<dbReference type="PANTHER" id="PTHR39477:SF1">
    <property type="entry name" value="BETA-FLANKING PROTEIN"/>
    <property type="match status" value="1"/>
</dbReference>
<gene>
    <name evidence="3" type="ORF">PCL_09689</name>
</gene>
<dbReference type="PANTHER" id="PTHR39477">
    <property type="entry name" value="CHROMOSOME 8, WHOLE GENOME SHOTGUN SEQUENCE"/>
    <property type="match status" value="1"/>
</dbReference>
<feature type="domain" description="DUF7721" evidence="2">
    <location>
        <begin position="107"/>
        <end position="185"/>
    </location>
</feature>
<feature type="compositionally biased region" description="Basic and acidic residues" evidence="1">
    <location>
        <begin position="212"/>
        <end position="226"/>
    </location>
</feature>
<reference evidence="3 4" key="1">
    <citation type="journal article" date="2016" name="Front. Microbiol.">
        <title>Genome and transcriptome sequences reveal the specific parasitism of the nematophagous Purpureocillium lilacinum 36-1.</title>
        <authorList>
            <person name="Xie J."/>
            <person name="Li S."/>
            <person name="Mo C."/>
            <person name="Xiao X."/>
            <person name="Peng D."/>
            <person name="Wang G."/>
            <person name="Xiao Y."/>
        </authorList>
    </citation>
    <scope>NUCLEOTIDE SEQUENCE [LARGE SCALE GENOMIC DNA]</scope>
    <source>
        <strain evidence="3 4">36-1</strain>
    </source>
</reference>
<dbReference type="EMBL" id="LCWV01000005">
    <property type="protein sequence ID" value="PWI72674.1"/>
    <property type="molecule type" value="Genomic_DNA"/>
</dbReference>
<evidence type="ECO:0000313" key="3">
    <source>
        <dbReference type="EMBL" id="PWI72674.1"/>
    </source>
</evidence>
<name>A0A2U3EDS4_PURLI</name>
<dbReference type="InterPro" id="IPR056138">
    <property type="entry name" value="DUF7721"/>
</dbReference>
<organism evidence="3 4">
    <name type="scientific">Purpureocillium lilacinum</name>
    <name type="common">Paecilomyces lilacinus</name>
    <dbReference type="NCBI Taxonomy" id="33203"/>
    <lineage>
        <taxon>Eukaryota</taxon>
        <taxon>Fungi</taxon>
        <taxon>Dikarya</taxon>
        <taxon>Ascomycota</taxon>
        <taxon>Pezizomycotina</taxon>
        <taxon>Sordariomycetes</taxon>
        <taxon>Hypocreomycetidae</taxon>
        <taxon>Hypocreales</taxon>
        <taxon>Ophiocordycipitaceae</taxon>
        <taxon>Purpureocillium</taxon>
    </lineage>
</organism>
<protein>
    <recommendedName>
        <fullName evidence="2">DUF7721 domain-containing protein</fullName>
    </recommendedName>
</protein>
<dbReference type="Pfam" id="PF24845">
    <property type="entry name" value="DUF7721"/>
    <property type="match status" value="1"/>
</dbReference>
<evidence type="ECO:0000313" key="4">
    <source>
        <dbReference type="Proteomes" id="UP000245956"/>
    </source>
</evidence>
<comment type="caution">
    <text evidence="3">The sequence shown here is derived from an EMBL/GenBank/DDBJ whole genome shotgun (WGS) entry which is preliminary data.</text>
</comment>
<accession>A0A2U3EDS4</accession>
<feature type="region of interest" description="Disordered" evidence="1">
    <location>
        <begin position="82"/>
        <end position="104"/>
    </location>
</feature>
<proteinExistence type="predicted"/>
<feature type="compositionally biased region" description="Basic and acidic residues" evidence="1">
    <location>
        <begin position="157"/>
        <end position="167"/>
    </location>
</feature>